<gene>
    <name evidence="1" type="ORF">FBY41_0202</name>
</gene>
<proteinExistence type="predicted"/>
<keyword evidence="2" id="KW-1185">Reference proteome</keyword>
<evidence type="ECO:0000313" key="1">
    <source>
        <dbReference type="EMBL" id="TQM63848.1"/>
    </source>
</evidence>
<dbReference type="InterPro" id="IPR028994">
    <property type="entry name" value="Integrin_alpha_N"/>
</dbReference>
<protein>
    <submittedName>
        <fullName evidence="1">Uncharacterized protein DUF3892</fullName>
    </submittedName>
</protein>
<dbReference type="SUPFAM" id="SSF69322">
    <property type="entry name" value="Tricorn protease domain 2"/>
    <property type="match status" value="1"/>
</dbReference>
<dbReference type="RefSeq" id="WP_141841571.1">
    <property type="nucleotide sequence ID" value="NZ_VFPM01000001.1"/>
</dbReference>
<dbReference type="PANTHER" id="PTHR36893:SF1">
    <property type="entry name" value="BULB-TYPE LECTIN DOMAIN-CONTAINING PROTEIN"/>
    <property type="match status" value="1"/>
</dbReference>
<sequence>MSGLRFLPWVRAGLSAGFPSTAALPARGHVTVTVVLGADGAGVTVPREVGTFGPGDVLGLDGEQVVRRFPAPDTDGAETTGFACVELDNPDAPWAFTTGGPDADGRLRPWLVLVVVPEPPAQVTGKADHPLPVLTCPQNELPPLAESWAWAHAQLAVADTAEGPAAALAATERSLSRIVSPRRLVAGTDYVAALVPAFEAGRLAGLGLPLGDHETGDLTDAWDTASADEIDLPVYDSWRFRTGVGGDFETLVRRIEPRSVPETVGRRPMFVGAADPGLPEVAEDAPGGVLGLEGALRAPASRPTPWPDPQRSEHRAAMRALLGHPERLTPPLYGSGQAGTVEVPPDGSGPEWLRELNLDPRHRVAAGLGARVVRDHQEELAEAAWTQAASLREANDLLRRAQLARAVSEQLHRRRLTDEGPGRPLTQAEVLALTAPVSRLVSVTPRSGQSIGSLVSGNPGLAAVSSSAFRRVARPHGPVARRAGGAALRAPVAALAATTISKAPTLDPPAGTVQLHALAEASVPLALKSVTQSYIEKLAPWWLLQTGAAAPPIVEAPTKIVSPPGVLVFEDRFFAASEDGRVFEVRFIGGTWVWRDHGRPPGGNAASSVSAAVGRRVYVATADGRLCSLYWDGDRWLWQDHGRPEGTYVTTSGAAAAGSSVFVTCTNGSMAELRPDLPGTWRWVDHGRIPRYPVGPIWWPSQSAVGRPGGVINGSVFVISNLGELWELSLVTSTYTWVRHGFPDGGLIPDIGPSFQSSKLFVTTQKGDLWERYLGSSGWQWVAHGRPPQGAVVSPSGAPMLGSKQFVRVSDGGVAERVWNGSAYVWVYHGKPPSGASIIAQPDAAVQAHTFFCAASDGHLWGRTYGANGWQWVDHGIPKDSGGQGSVTAQPPAEERWAPRLAMFGSAVVAHVDNPGGANRVYHRVGRDLGFDGTVAGGWLPAGSPYAGPVLGAESRGLGIAVGDVTGTGRPDIVVLTVEPGTAGCDARYWIGTDLDANGVPTGWIGPKALHSQLNTLVTECDIALADLDGDGRPELVVAYAVSGPGVATRLYYRVGWRLDANGNVSDGWSESKPIPWDGVGTVRGLGVDVADLDDDDRADLALLVVEDAGGADRASVRIGHVLNRRGNVVGSWSAPRPVGGPPIAPRHAGAGLCVVDITGSRKPDLVMLFLADPQYDNEGRIRIGFDADETGQARVWSGDQVVPYWFGWENQGAALTVYDLDPALVQRRATMGAAFTAASAAHQAYLAPAQSLAKAAREQVVDVAQTATRLVTALDPAQTVPGATLGRIVVGGRALPERPPGSTTGDPVADSLRPVVRQVGFPQPSYELLRRVGQEHIVPGVEQIPPETMTLLRANPAFIEAFLVGLNHELSRELLWREVPVDLRTTWFRQFWDVRGTKGGAPDIPPISGWGGPLGSHATGVGASGEGNLVLAVRGELLRRYPSTTVAMRPAVWADDARSRRDLAPQDQEVAPIFSGWLSPDLLLFGFPLSVAAARGGGSAPGWFIVLREQATALRFGVDDPPEDRTRWATPPSHWSDLHWAHLVGPAAVSTARFLPVGATSVSGLTLDGATFGRNGAHVARALLQQPVEIAVHAARMLGPLLDGWRITGIERRDGHIVALHGEHADPGSVWRLTVDEVADAAAHGDHFYVQIGSRRTPIVVVDRADGRRYVRTRGDAEAPNNLLALPEVSPR</sequence>
<organism evidence="1 2">
    <name type="scientific">Humibacillus xanthopallidus</name>
    <dbReference type="NCBI Taxonomy" id="412689"/>
    <lineage>
        <taxon>Bacteria</taxon>
        <taxon>Bacillati</taxon>
        <taxon>Actinomycetota</taxon>
        <taxon>Actinomycetes</taxon>
        <taxon>Micrococcales</taxon>
        <taxon>Intrasporangiaceae</taxon>
        <taxon>Humibacillus</taxon>
    </lineage>
</organism>
<dbReference type="Pfam" id="PF13031">
    <property type="entry name" value="DUF3892"/>
    <property type="match status" value="1"/>
</dbReference>
<dbReference type="InterPro" id="IPR024997">
    <property type="entry name" value="DUF3892"/>
</dbReference>
<evidence type="ECO:0000313" key="2">
    <source>
        <dbReference type="Proteomes" id="UP000316747"/>
    </source>
</evidence>
<dbReference type="SUPFAM" id="SSF69318">
    <property type="entry name" value="Integrin alpha N-terminal domain"/>
    <property type="match status" value="1"/>
</dbReference>
<accession>A0A543HZU2</accession>
<dbReference type="Gene3D" id="2.120.10.70">
    <property type="entry name" value="Fucose-specific lectin"/>
    <property type="match status" value="1"/>
</dbReference>
<dbReference type="PANTHER" id="PTHR36893">
    <property type="entry name" value="OS01G0275950 PROTEIN"/>
    <property type="match status" value="1"/>
</dbReference>
<dbReference type="Proteomes" id="UP000316747">
    <property type="component" value="Unassembled WGS sequence"/>
</dbReference>
<comment type="caution">
    <text evidence="1">The sequence shown here is derived from an EMBL/GenBank/DDBJ whole genome shotgun (WGS) entry which is preliminary data.</text>
</comment>
<name>A0A543HZU2_9MICO</name>
<dbReference type="Gene3D" id="2.130.10.130">
    <property type="entry name" value="Integrin alpha, N-terminal"/>
    <property type="match status" value="1"/>
</dbReference>
<dbReference type="EMBL" id="VFPM01000001">
    <property type="protein sequence ID" value="TQM63848.1"/>
    <property type="molecule type" value="Genomic_DNA"/>
</dbReference>
<dbReference type="OrthoDB" id="9816502at2"/>
<reference evidence="1 2" key="1">
    <citation type="submission" date="2019-06" db="EMBL/GenBank/DDBJ databases">
        <title>Genome sequencing of plant associated microbes to promote plant fitness in Sorghum bicolor and Oryza sativa.</title>
        <authorList>
            <person name="Coleman-Derr D."/>
        </authorList>
    </citation>
    <scope>NUCLEOTIDE SEQUENCE [LARGE SCALE GENOMIC DNA]</scope>
    <source>
        <strain evidence="1 2">KV-663</strain>
    </source>
</reference>